<dbReference type="Pfam" id="PF08267">
    <property type="entry name" value="Meth_synt_1"/>
    <property type="match status" value="1"/>
</dbReference>
<name>E5R4C3_LEPMJ</name>
<dbReference type="GO" id="GO:0008270">
    <property type="term" value="F:zinc ion binding"/>
    <property type="evidence" value="ECO:0007669"/>
    <property type="project" value="InterPro"/>
</dbReference>
<dbReference type="Proteomes" id="UP000002668">
    <property type="component" value="Genome"/>
</dbReference>
<evidence type="ECO:0000313" key="3">
    <source>
        <dbReference type="Proteomes" id="UP000002668"/>
    </source>
</evidence>
<dbReference type="GO" id="GO:0008652">
    <property type="term" value="P:amino acid biosynthetic process"/>
    <property type="evidence" value="ECO:0007669"/>
    <property type="project" value="InterPro"/>
</dbReference>
<dbReference type="VEuPathDB" id="FungiDB:LEMA_uP045970.1"/>
<evidence type="ECO:0000259" key="1">
    <source>
        <dbReference type="Pfam" id="PF08267"/>
    </source>
</evidence>
<dbReference type="eggNOG" id="KOG2263">
    <property type="taxonomic scope" value="Eukaryota"/>
</dbReference>
<evidence type="ECO:0000313" key="2">
    <source>
        <dbReference type="EMBL" id="CBX91891.1"/>
    </source>
</evidence>
<gene>
    <name evidence="2" type="ORF">LEMA_uP045970.1</name>
</gene>
<dbReference type="HOGENOM" id="CLU_142587_2_0_1"/>
<protein>
    <recommendedName>
        <fullName evidence="1">Cobalamin-independent methionine synthase MetE N-terminal domain-containing protein</fullName>
    </recommendedName>
</protein>
<dbReference type="STRING" id="985895.E5R4C3"/>
<reference evidence="3" key="1">
    <citation type="journal article" date="2011" name="Nat. Commun.">
        <title>Effector diversification within compartments of the Leptosphaeria maculans genome affected by Repeat-Induced Point mutations.</title>
        <authorList>
            <person name="Rouxel T."/>
            <person name="Grandaubert J."/>
            <person name="Hane J.K."/>
            <person name="Hoede C."/>
            <person name="van de Wouw A.P."/>
            <person name="Couloux A."/>
            <person name="Dominguez V."/>
            <person name="Anthouard V."/>
            <person name="Bally P."/>
            <person name="Bourras S."/>
            <person name="Cozijnsen A.J."/>
            <person name="Ciuffetti L.M."/>
            <person name="Degrave A."/>
            <person name="Dilmaghani A."/>
            <person name="Duret L."/>
            <person name="Fudal I."/>
            <person name="Goodwin S.B."/>
            <person name="Gout L."/>
            <person name="Glaser N."/>
            <person name="Linglin J."/>
            <person name="Kema G.H.J."/>
            <person name="Lapalu N."/>
            <person name="Lawrence C.B."/>
            <person name="May K."/>
            <person name="Meyer M."/>
            <person name="Ollivier B."/>
            <person name="Poulain J."/>
            <person name="Schoch C.L."/>
            <person name="Simon A."/>
            <person name="Spatafora J.W."/>
            <person name="Stachowiak A."/>
            <person name="Turgeon B.G."/>
            <person name="Tyler B.M."/>
            <person name="Vincent D."/>
            <person name="Weissenbach J."/>
            <person name="Amselem J."/>
            <person name="Quesneville H."/>
            <person name="Oliver R.P."/>
            <person name="Wincker P."/>
            <person name="Balesdent M.-H."/>
            <person name="Howlett B.J."/>
        </authorList>
    </citation>
    <scope>NUCLEOTIDE SEQUENCE [LARGE SCALE GENOMIC DNA]</scope>
    <source>
        <strain evidence="3">JN3 / isolate v23.1.3 / race Av1-4-5-6-7-8</strain>
    </source>
</reference>
<keyword evidence="3" id="KW-1185">Reference proteome</keyword>
<dbReference type="SUPFAM" id="SSF51726">
    <property type="entry name" value="UROD/MetE-like"/>
    <property type="match status" value="1"/>
</dbReference>
<dbReference type="PANTHER" id="PTHR30519">
    <property type="entry name" value="5-METHYLTETRAHYDROPTEROYLTRIGLUTAMATE--HOMOCYSTEINE METHYLTRANSFERASE"/>
    <property type="match status" value="1"/>
</dbReference>
<dbReference type="InterPro" id="IPR013215">
    <property type="entry name" value="Cbl-indep_Met_Synth_N"/>
</dbReference>
<dbReference type="EMBL" id="FP929083">
    <property type="protein sequence ID" value="CBX91891.1"/>
    <property type="molecule type" value="Genomic_DNA"/>
</dbReference>
<sequence length="85" mass="9891">MVHSSVLGFPRMGADRELKKANEAYWADKLSREELLKEGKRLRLEHWKIQKDAGVDIIPSNDFAFYDHLLDHIQLFNVSIDCHPS</sequence>
<feature type="domain" description="Cobalamin-independent methionine synthase MetE N-terminal" evidence="1">
    <location>
        <begin position="4"/>
        <end position="78"/>
    </location>
</feature>
<dbReference type="OrthoDB" id="1053771at2759"/>
<dbReference type="GO" id="GO:0003871">
    <property type="term" value="F:5-methyltetrahydropteroyltriglutamate-homocysteine S-methyltransferase activity"/>
    <property type="evidence" value="ECO:0007669"/>
    <property type="project" value="InterPro"/>
</dbReference>
<dbReference type="Gene3D" id="3.20.20.210">
    <property type="match status" value="1"/>
</dbReference>
<accession>E5R4C3</accession>
<proteinExistence type="predicted"/>
<dbReference type="InParanoid" id="E5R4C3"/>
<dbReference type="AlphaFoldDB" id="E5R4C3"/>
<organism evidence="3">
    <name type="scientific">Leptosphaeria maculans (strain JN3 / isolate v23.1.3 / race Av1-4-5-6-7-8)</name>
    <name type="common">Blackleg fungus</name>
    <name type="synonym">Phoma lingam</name>
    <dbReference type="NCBI Taxonomy" id="985895"/>
    <lineage>
        <taxon>Eukaryota</taxon>
        <taxon>Fungi</taxon>
        <taxon>Dikarya</taxon>
        <taxon>Ascomycota</taxon>
        <taxon>Pezizomycotina</taxon>
        <taxon>Dothideomycetes</taxon>
        <taxon>Pleosporomycetidae</taxon>
        <taxon>Pleosporales</taxon>
        <taxon>Pleosporineae</taxon>
        <taxon>Leptosphaeriaceae</taxon>
        <taxon>Plenodomus</taxon>
        <taxon>Plenodomus lingam/Leptosphaeria maculans species complex</taxon>
    </lineage>
</organism>
<dbReference type="InterPro" id="IPR038071">
    <property type="entry name" value="UROD/MetE-like_sf"/>
</dbReference>